<reference evidence="1 2" key="1">
    <citation type="submission" date="2024-02" db="EMBL/GenBank/DDBJ databases">
        <title>de novo genome assembly of Solanum bulbocastanum strain 11H21.</title>
        <authorList>
            <person name="Hosaka A.J."/>
        </authorList>
    </citation>
    <scope>NUCLEOTIDE SEQUENCE [LARGE SCALE GENOMIC DNA]</scope>
    <source>
        <tissue evidence="1">Young leaves</tissue>
    </source>
</reference>
<dbReference type="AlphaFoldDB" id="A0AAN8YEL4"/>
<gene>
    <name evidence="1" type="ORF">RDI58_013397</name>
</gene>
<comment type="caution">
    <text evidence="1">The sequence shown here is derived from an EMBL/GenBank/DDBJ whole genome shotgun (WGS) entry which is preliminary data.</text>
</comment>
<proteinExistence type="predicted"/>
<evidence type="ECO:0000313" key="1">
    <source>
        <dbReference type="EMBL" id="KAK6789597.1"/>
    </source>
</evidence>
<dbReference type="PANTHER" id="PTHR33116">
    <property type="entry name" value="REVERSE TRANSCRIPTASE ZINC-BINDING DOMAIN-CONTAINING PROTEIN-RELATED-RELATED"/>
    <property type="match status" value="1"/>
</dbReference>
<dbReference type="EMBL" id="JBANQN010000005">
    <property type="protein sequence ID" value="KAK6789597.1"/>
    <property type="molecule type" value="Genomic_DNA"/>
</dbReference>
<protein>
    <submittedName>
        <fullName evidence="1">Uncharacterized protein</fullName>
    </submittedName>
</protein>
<keyword evidence="2" id="KW-1185">Reference proteome</keyword>
<name>A0AAN8YEL4_SOLBU</name>
<dbReference type="Proteomes" id="UP001371456">
    <property type="component" value="Unassembled WGS sequence"/>
</dbReference>
<organism evidence="1 2">
    <name type="scientific">Solanum bulbocastanum</name>
    <name type="common">Wild potato</name>
    <dbReference type="NCBI Taxonomy" id="147425"/>
    <lineage>
        <taxon>Eukaryota</taxon>
        <taxon>Viridiplantae</taxon>
        <taxon>Streptophyta</taxon>
        <taxon>Embryophyta</taxon>
        <taxon>Tracheophyta</taxon>
        <taxon>Spermatophyta</taxon>
        <taxon>Magnoliopsida</taxon>
        <taxon>eudicotyledons</taxon>
        <taxon>Gunneridae</taxon>
        <taxon>Pentapetalae</taxon>
        <taxon>asterids</taxon>
        <taxon>lamiids</taxon>
        <taxon>Solanales</taxon>
        <taxon>Solanaceae</taxon>
        <taxon>Solanoideae</taxon>
        <taxon>Solaneae</taxon>
        <taxon>Solanum</taxon>
    </lineage>
</organism>
<sequence>MYLGCPIFIGRPKIIYFSDLINKIINKITGWQSKMISNGGRVTLFKHVLQSIPIHLLSSIPPPYTVVKQIQHIMADFFWGWRKDKKTISLVVMEKLKLSI</sequence>
<accession>A0AAN8YEL4</accession>
<evidence type="ECO:0000313" key="2">
    <source>
        <dbReference type="Proteomes" id="UP001371456"/>
    </source>
</evidence>
<dbReference type="PANTHER" id="PTHR33116:SF82">
    <property type="entry name" value="RNASE H FAMILY PROTEIN"/>
    <property type="match status" value="1"/>
</dbReference>